<dbReference type="Pfam" id="PF03806">
    <property type="entry name" value="ABG_transport"/>
    <property type="match status" value="1"/>
</dbReference>
<protein>
    <submittedName>
        <fullName evidence="2">Aminobenzoyl-glutamate transporter</fullName>
    </submittedName>
</protein>
<feature type="transmembrane region" description="Helical" evidence="1">
    <location>
        <begin position="35"/>
        <end position="59"/>
    </location>
</feature>
<comment type="caution">
    <text evidence="2">The sequence shown here is derived from an EMBL/GenBank/DDBJ whole genome shotgun (WGS) entry which is preliminary data.</text>
</comment>
<proteinExistence type="predicted"/>
<reference evidence="2 3" key="1">
    <citation type="submission" date="2014-06" db="EMBL/GenBank/DDBJ databases">
        <title>Whole Genome Sequences of Three Symbiotic Endozoicomonas Bacteria.</title>
        <authorList>
            <person name="Neave M.J."/>
            <person name="Apprill A."/>
            <person name="Voolstra C.R."/>
        </authorList>
    </citation>
    <scope>NUCLEOTIDE SEQUENCE [LARGE SCALE GENOMIC DNA]</scope>
    <source>
        <strain evidence="2 3">LMG 24815</strain>
    </source>
</reference>
<feature type="transmembrane region" description="Helical" evidence="1">
    <location>
        <begin position="227"/>
        <end position="245"/>
    </location>
</feature>
<feature type="transmembrane region" description="Helical" evidence="1">
    <location>
        <begin position="139"/>
        <end position="170"/>
    </location>
</feature>
<evidence type="ECO:0000313" key="3">
    <source>
        <dbReference type="Proteomes" id="UP000028006"/>
    </source>
</evidence>
<dbReference type="InterPro" id="IPR004697">
    <property type="entry name" value="AbgT"/>
</dbReference>
<dbReference type="AlphaFoldDB" id="A0A081N599"/>
<keyword evidence="3" id="KW-1185">Reference proteome</keyword>
<feature type="transmembrane region" description="Helical" evidence="1">
    <location>
        <begin position="103"/>
        <end position="127"/>
    </location>
</feature>
<keyword evidence="1" id="KW-0472">Membrane</keyword>
<dbReference type="PANTHER" id="PTHR30282">
    <property type="entry name" value="P-AMINOBENZOYL GLUTAMATE TRANSPORTER"/>
    <property type="match status" value="1"/>
</dbReference>
<gene>
    <name evidence="2" type="ORF">GZ77_15015</name>
</gene>
<sequence>MSTAVNATANNKQKGALQRFLDIIERGGNALPHPIIMFFYFAAGTIALSAILNMLGVSVTYDAMDRATGELMPTTVTIQSLLTADGIRFMFTNAIRAFTGHAALGTILVAMLGVGVAESSGLISAMLKRVVLATPKRLITPILVFAGIMSNVASDAGYVVLVPLGAIVFMSFGRHPLAGIAAAFAGVSGGFSANLVIGSTDPLLGGISTEAARILDPTYMVTPVANYYFMFVSTFLITILGTFVTDKIVEPRLGQYKGEMTKQADQMTPEEMKGLKRAKWAFLILAATVAALILPESAPLRDATTGAILGNSPFMQSIIVILTAAFLIPGIAYGYGAKTITSPDDIVKGLVKAMSSMGSVLVIIFVSAQFVSYFAYSNLGIVAAVSGADMLQGIGFTGIPLAVSMVVLAAVTNLFMGGASSKWLIMAPVFIPMFMQLGFTPEYTQVAYRIGDSTTNIITPLMTYFPIIASFAARYEEKNGPKIGIGTVISMMMPYTFFFLGGWIVMFIIWSMLNLPLGPGAAIML</sequence>
<feature type="transmembrane region" description="Helical" evidence="1">
    <location>
        <begin position="453"/>
        <end position="473"/>
    </location>
</feature>
<feature type="transmembrane region" description="Helical" evidence="1">
    <location>
        <begin position="314"/>
        <end position="336"/>
    </location>
</feature>
<feature type="transmembrane region" description="Helical" evidence="1">
    <location>
        <begin position="357"/>
        <end position="376"/>
    </location>
</feature>
<dbReference type="RefSeq" id="WP_034876656.1">
    <property type="nucleotide sequence ID" value="NZ_JOKG01000003.1"/>
</dbReference>
<dbReference type="eggNOG" id="COG2978">
    <property type="taxonomic scope" value="Bacteria"/>
</dbReference>
<feature type="transmembrane region" description="Helical" evidence="1">
    <location>
        <begin position="396"/>
        <end position="416"/>
    </location>
</feature>
<dbReference type="PANTHER" id="PTHR30282:SF0">
    <property type="entry name" value="P-AMINOBENZOYL-GLUTAMATE TRANSPORT PROTEIN"/>
    <property type="match status" value="1"/>
</dbReference>
<organism evidence="2 3">
    <name type="scientific">Endozoicomonas montiporae</name>
    <dbReference type="NCBI Taxonomy" id="1027273"/>
    <lineage>
        <taxon>Bacteria</taxon>
        <taxon>Pseudomonadati</taxon>
        <taxon>Pseudomonadota</taxon>
        <taxon>Gammaproteobacteria</taxon>
        <taxon>Oceanospirillales</taxon>
        <taxon>Endozoicomonadaceae</taxon>
        <taxon>Endozoicomonas</taxon>
    </lineage>
</organism>
<keyword evidence="1" id="KW-0812">Transmembrane</keyword>
<accession>A0A081N599</accession>
<feature type="transmembrane region" description="Helical" evidence="1">
    <location>
        <begin position="423"/>
        <end position="441"/>
    </location>
</feature>
<keyword evidence="1" id="KW-1133">Transmembrane helix</keyword>
<dbReference type="GO" id="GO:1902604">
    <property type="term" value="P:p-aminobenzoyl-glutamate transmembrane transport"/>
    <property type="evidence" value="ECO:0007669"/>
    <property type="project" value="InterPro"/>
</dbReference>
<dbReference type="Proteomes" id="UP000028006">
    <property type="component" value="Unassembled WGS sequence"/>
</dbReference>
<name>A0A081N599_9GAMM</name>
<evidence type="ECO:0000313" key="2">
    <source>
        <dbReference type="EMBL" id="KEQ13622.1"/>
    </source>
</evidence>
<evidence type="ECO:0000256" key="1">
    <source>
        <dbReference type="SAM" id="Phobius"/>
    </source>
</evidence>
<feature type="transmembrane region" description="Helical" evidence="1">
    <location>
        <begin position="177"/>
        <end position="197"/>
    </location>
</feature>
<dbReference type="GO" id="GO:0015558">
    <property type="term" value="F:secondary active p-aminobenzoyl-glutamate transmembrane transporter activity"/>
    <property type="evidence" value="ECO:0007669"/>
    <property type="project" value="InterPro"/>
</dbReference>
<feature type="transmembrane region" description="Helical" evidence="1">
    <location>
        <begin position="277"/>
        <end position="294"/>
    </location>
</feature>
<dbReference type="EMBL" id="JOKG01000003">
    <property type="protein sequence ID" value="KEQ13622.1"/>
    <property type="molecule type" value="Genomic_DNA"/>
</dbReference>
<feature type="transmembrane region" description="Helical" evidence="1">
    <location>
        <begin position="485"/>
        <end position="510"/>
    </location>
</feature>